<dbReference type="PATRIC" id="fig|1629.5.peg.849"/>
<sequence>MFNKMRVMLYVDDVQVISDFWQKYVKAEIAETNALPDDFKNIVLQVGTQMQLSLFDKTFIEKYSPEVLGNTPSLMLFSDDFEALHDAIPGALDIMENNGQQTFAFPDPEGNYFVIAKA</sequence>
<dbReference type="Proteomes" id="UP000051992">
    <property type="component" value="Unassembled WGS sequence"/>
</dbReference>
<dbReference type="AlphaFoldDB" id="A0A0R2HAL5"/>
<dbReference type="OrthoDB" id="9803079at2"/>
<dbReference type="PANTHER" id="PTHR36437">
    <property type="entry name" value="GLYOXALASE/BLEOMYCIN RESISTANCE PROTEIN/DIOXYGENASE"/>
    <property type="match status" value="1"/>
</dbReference>
<accession>A0A0R2HAL5</accession>
<proteinExistence type="predicted"/>
<evidence type="ECO:0000313" key="1">
    <source>
        <dbReference type="EMBL" id="KRN46564.1"/>
    </source>
</evidence>
<gene>
    <name evidence="1" type="ORF">IV50_GL000842</name>
</gene>
<evidence type="ECO:0000313" key="2">
    <source>
        <dbReference type="Proteomes" id="UP000051992"/>
    </source>
</evidence>
<dbReference type="SUPFAM" id="SSF54593">
    <property type="entry name" value="Glyoxalase/Bleomycin resistance protein/Dihydroxybiphenyl dioxygenase"/>
    <property type="match status" value="1"/>
</dbReference>
<dbReference type="EMBL" id="JQBM01000002">
    <property type="protein sequence ID" value="KRN46564.1"/>
    <property type="molecule type" value="Genomic_DNA"/>
</dbReference>
<dbReference type="PANTHER" id="PTHR36437:SF2">
    <property type="entry name" value="GLYOXALASE_BLEOMYCIN RESISTANCE PROTEIN_DIOXYGENASE"/>
    <property type="match status" value="1"/>
</dbReference>
<organism evidence="1 2">
    <name type="scientific">Weissella viridescens</name>
    <name type="common">Lactobacillus viridescens</name>
    <dbReference type="NCBI Taxonomy" id="1629"/>
    <lineage>
        <taxon>Bacteria</taxon>
        <taxon>Bacillati</taxon>
        <taxon>Bacillota</taxon>
        <taxon>Bacilli</taxon>
        <taxon>Lactobacillales</taxon>
        <taxon>Lactobacillaceae</taxon>
        <taxon>Weissella</taxon>
    </lineage>
</organism>
<name>A0A0R2HAL5_WEIVI</name>
<keyword evidence="2" id="KW-1185">Reference proteome</keyword>
<dbReference type="InterPro" id="IPR029068">
    <property type="entry name" value="Glyas_Bleomycin-R_OHBP_Dase"/>
</dbReference>
<protein>
    <submittedName>
        <fullName evidence="1">Uncharacterized protein</fullName>
    </submittedName>
</protein>
<dbReference type="RefSeq" id="WP_057745512.1">
    <property type="nucleotide sequence ID" value="NZ_BJLU01000002.1"/>
</dbReference>
<dbReference type="Gene3D" id="3.10.180.10">
    <property type="entry name" value="2,3-Dihydroxybiphenyl 1,2-Dioxygenase, domain 1"/>
    <property type="match status" value="1"/>
</dbReference>
<comment type="caution">
    <text evidence="1">The sequence shown here is derived from an EMBL/GenBank/DDBJ whole genome shotgun (WGS) entry which is preliminary data.</text>
</comment>
<reference evidence="1 2" key="1">
    <citation type="journal article" date="2015" name="Genome Announc.">
        <title>Expanding the biotechnology potential of lactobacilli through comparative genomics of 213 strains and associated genera.</title>
        <authorList>
            <person name="Sun Z."/>
            <person name="Harris H.M."/>
            <person name="McCann A."/>
            <person name="Guo C."/>
            <person name="Argimon S."/>
            <person name="Zhang W."/>
            <person name="Yang X."/>
            <person name="Jeffery I.B."/>
            <person name="Cooney J.C."/>
            <person name="Kagawa T.F."/>
            <person name="Liu W."/>
            <person name="Song Y."/>
            <person name="Salvetti E."/>
            <person name="Wrobel A."/>
            <person name="Rasinkangas P."/>
            <person name="Parkhill J."/>
            <person name="Rea M.C."/>
            <person name="O'Sullivan O."/>
            <person name="Ritari J."/>
            <person name="Douillard F.P."/>
            <person name="Paul Ross R."/>
            <person name="Yang R."/>
            <person name="Briner A.E."/>
            <person name="Felis G.E."/>
            <person name="de Vos W.M."/>
            <person name="Barrangou R."/>
            <person name="Klaenhammer T.R."/>
            <person name="Caufield P.W."/>
            <person name="Cui Y."/>
            <person name="Zhang H."/>
            <person name="O'Toole P.W."/>
        </authorList>
    </citation>
    <scope>NUCLEOTIDE SEQUENCE [LARGE SCALE GENOMIC DNA]</scope>
    <source>
        <strain evidence="1 2">DSM 20410</strain>
    </source>
</reference>
<dbReference type="GeneID" id="86898763"/>